<keyword evidence="3" id="KW-1185">Reference proteome</keyword>
<dbReference type="EMBL" id="JBHSHD010000013">
    <property type="protein sequence ID" value="MFC4822004.1"/>
    <property type="molecule type" value="Genomic_DNA"/>
</dbReference>
<evidence type="ECO:0000259" key="1">
    <source>
        <dbReference type="PROSITE" id="PS51186"/>
    </source>
</evidence>
<dbReference type="InterPro" id="IPR000182">
    <property type="entry name" value="GNAT_dom"/>
</dbReference>
<organism evidence="2 3">
    <name type="scientific">Dokdonella ginsengisoli</name>
    <dbReference type="NCBI Taxonomy" id="363846"/>
    <lineage>
        <taxon>Bacteria</taxon>
        <taxon>Pseudomonadati</taxon>
        <taxon>Pseudomonadota</taxon>
        <taxon>Gammaproteobacteria</taxon>
        <taxon>Lysobacterales</taxon>
        <taxon>Rhodanobacteraceae</taxon>
        <taxon>Dokdonella</taxon>
    </lineage>
</organism>
<dbReference type="RefSeq" id="WP_380022286.1">
    <property type="nucleotide sequence ID" value="NZ_JBHSHD010000013.1"/>
</dbReference>
<accession>A0ABV9R2I2</accession>
<dbReference type="Pfam" id="PF00583">
    <property type="entry name" value="Acetyltransf_1"/>
    <property type="match status" value="1"/>
</dbReference>
<keyword evidence="2" id="KW-0808">Transferase</keyword>
<dbReference type="GO" id="GO:0016746">
    <property type="term" value="F:acyltransferase activity"/>
    <property type="evidence" value="ECO:0007669"/>
    <property type="project" value="UniProtKB-KW"/>
</dbReference>
<name>A0ABV9R2I2_9GAMM</name>
<gene>
    <name evidence="2" type="ORF">ACFO6Q_16895</name>
</gene>
<dbReference type="EC" id="2.3.-.-" evidence="2"/>
<dbReference type="Gene3D" id="3.40.630.30">
    <property type="match status" value="1"/>
</dbReference>
<comment type="caution">
    <text evidence="2">The sequence shown here is derived from an EMBL/GenBank/DDBJ whole genome shotgun (WGS) entry which is preliminary data.</text>
</comment>
<proteinExistence type="predicted"/>
<protein>
    <submittedName>
        <fullName evidence="2">GNAT family N-acetyltransferase</fullName>
        <ecNumber evidence="2">2.3.-.-</ecNumber>
    </submittedName>
</protein>
<dbReference type="SUPFAM" id="SSF55729">
    <property type="entry name" value="Acyl-CoA N-acyltransferases (Nat)"/>
    <property type="match status" value="1"/>
</dbReference>
<reference evidence="3" key="1">
    <citation type="journal article" date="2019" name="Int. J. Syst. Evol. Microbiol.">
        <title>The Global Catalogue of Microorganisms (GCM) 10K type strain sequencing project: providing services to taxonomists for standard genome sequencing and annotation.</title>
        <authorList>
            <consortium name="The Broad Institute Genomics Platform"/>
            <consortium name="The Broad Institute Genome Sequencing Center for Infectious Disease"/>
            <person name="Wu L."/>
            <person name="Ma J."/>
        </authorList>
    </citation>
    <scope>NUCLEOTIDE SEQUENCE [LARGE SCALE GENOMIC DNA]</scope>
    <source>
        <strain evidence="3">CCUG 30340</strain>
    </source>
</reference>
<dbReference type="CDD" id="cd04301">
    <property type="entry name" value="NAT_SF"/>
    <property type="match status" value="1"/>
</dbReference>
<evidence type="ECO:0000313" key="2">
    <source>
        <dbReference type="EMBL" id="MFC4822004.1"/>
    </source>
</evidence>
<dbReference type="PROSITE" id="PS51186">
    <property type="entry name" value="GNAT"/>
    <property type="match status" value="1"/>
</dbReference>
<dbReference type="InterPro" id="IPR016181">
    <property type="entry name" value="Acyl_CoA_acyltransferase"/>
</dbReference>
<sequence>MTVDYSLTVDSFDERFVAALAQLGEAVFGAPKADLGWRLGHMPSASVVCASEAGRLVAFKAGYAVGRSRYYSWLGGVHPHFRRRGIAAELMRRQHAWLRERGFETVETATNQGNLPMIRANLEHGFMVCGLRHKSGRMQVLFSKDLG</sequence>
<keyword evidence="2" id="KW-0012">Acyltransferase</keyword>
<feature type="domain" description="N-acetyltransferase" evidence="1">
    <location>
        <begin position="7"/>
        <end position="147"/>
    </location>
</feature>
<dbReference type="Proteomes" id="UP001595886">
    <property type="component" value="Unassembled WGS sequence"/>
</dbReference>
<evidence type="ECO:0000313" key="3">
    <source>
        <dbReference type="Proteomes" id="UP001595886"/>
    </source>
</evidence>